<dbReference type="PANTHER" id="PTHR11439">
    <property type="entry name" value="GAG-POL-RELATED RETROTRANSPOSON"/>
    <property type="match status" value="1"/>
</dbReference>
<organism evidence="1 2">
    <name type="scientific">Cajanus cajan</name>
    <name type="common">Pigeon pea</name>
    <name type="synonym">Cajanus indicus</name>
    <dbReference type="NCBI Taxonomy" id="3821"/>
    <lineage>
        <taxon>Eukaryota</taxon>
        <taxon>Viridiplantae</taxon>
        <taxon>Streptophyta</taxon>
        <taxon>Embryophyta</taxon>
        <taxon>Tracheophyta</taxon>
        <taxon>Spermatophyta</taxon>
        <taxon>Magnoliopsida</taxon>
        <taxon>eudicotyledons</taxon>
        <taxon>Gunneridae</taxon>
        <taxon>Pentapetalae</taxon>
        <taxon>rosids</taxon>
        <taxon>fabids</taxon>
        <taxon>Fabales</taxon>
        <taxon>Fabaceae</taxon>
        <taxon>Papilionoideae</taxon>
        <taxon>50 kb inversion clade</taxon>
        <taxon>NPAAA clade</taxon>
        <taxon>indigoferoid/millettioid clade</taxon>
        <taxon>Phaseoleae</taxon>
        <taxon>Cajanus</taxon>
    </lineage>
</organism>
<name>A0A151U7C8_CAJCA</name>
<reference evidence="1 2" key="1">
    <citation type="journal article" date="2012" name="Nat. Biotechnol.">
        <title>Draft genome sequence of pigeonpea (Cajanus cajan), an orphan legume crop of resource-poor farmers.</title>
        <authorList>
            <person name="Varshney R.K."/>
            <person name="Chen W."/>
            <person name="Li Y."/>
            <person name="Bharti A.K."/>
            <person name="Saxena R.K."/>
            <person name="Schlueter J.A."/>
            <person name="Donoghue M.T."/>
            <person name="Azam S."/>
            <person name="Fan G."/>
            <person name="Whaley A.M."/>
            <person name="Farmer A.D."/>
            <person name="Sheridan J."/>
            <person name="Iwata A."/>
            <person name="Tuteja R."/>
            <person name="Penmetsa R.V."/>
            <person name="Wu W."/>
            <person name="Upadhyaya H.D."/>
            <person name="Yang S.P."/>
            <person name="Shah T."/>
            <person name="Saxena K.B."/>
            <person name="Michael T."/>
            <person name="McCombie W.R."/>
            <person name="Yang B."/>
            <person name="Zhang G."/>
            <person name="Yang H."/>
            <person name="Wang J."/>
            <person name="Spillane C."/>
            <person name="Cook D.R."/>
            <person name="May G.D."/>
            <person name="Xu X."/>
            <person name="Jackson S.A."/>
        </authorList>
    </citation>
    <scope>NUCLEOTIDE SEQUENCE [LARGE SCALE GENOMIC DNA]</scope>
    <source>
        <strain evidence="2">cv. Asha</strain>
    </source>
</reference>
<dbReference type="PANTHER" id="PTHR11439:SF484">
    <property type="entry name" value="REVERSE TRANSCRIPTASE TY1_COPIA-TYPE DOMAIN-CONTAINING PROTEIN"/>
    <property type="match status" value="1"/>
</dbReference>
<evidence type="ECO:0000313" key="2">
    <source>
        <dbReference type="Proteomes" id="UP000075243"/>
    </source>
</evidence>
<dbReference type="EMBL" id="CM003604">
    <property type="protein sequence ID" value="KYP75200.1"/>
    <property type="molecule type" value="Genomic_DNA"/>
</dbReference>
<sequence>MLDVMSTLEFNQTWTLVPLPLGKSVVGVYGVGPDKKIDGLKVCVVAKGFTQVFALNYIDTLSPMPKMTFVHLFFSVAAMRRFQMSSSFLIRGSLFMIQEQRLVGKLNYLTITRPDISFAFSVVGQFLNSPCDGHWDVVVRILRYVKGSLRKGLVYKDKGRSNIVGYTYADRAGCPIDKQSTFGYCVLIGGNLISWISKR</sequence>
<gene>
    <name evidence="1" type="ORF">KK1_007904</name>
</gene>
<evidence type="ECO:0000313" key="1">
    <source>
        <dbReference type="EMBL" id="KYP75200.1"/>
    </source>
</evidence>
<dbReference type="AlphaFoldDB" id="A0A151U7C8"/>
<evidence type="ECO:0008006" key="3">
    <source>
        <dbReference type="Google" id="ProtNLM"/>
    </source>
</evidence>
<dbReference type="Proteomes" id="UP000075243">
    <property type="component" value="Chromosome 2"/>
</dbReference>
<keyword evidence="2" id="KW-1185">Reference proteome</keyword>
<dbReference type="Gramene" id="C.cajan_07693.t">
    <property type="protein sequence ID" value="C.cajan_07693.t"/>
    <property type="gene ID" value="C.cajan_07693"/>
</dbReference>
<dbReference type="STRING" id="3821.A0A151U7C8"/>
<proteinExistence type="predicted"/>
<accession>A0A151U7C8</accession>
<protein>
    <recommendedName>
        <fullName evidence="3">Retrovirus-related Pol polyprotein from transposon TNT 1-94</fullName>
    </recommendedName>
</protein>